<dbReference type="RefSeq" id="WP_074760733.1">
    <property type="nucleotide sequence ID" value="NZ_FNRF01000002.1"/>
</dbReference>
<evidence type="ECO:0000256" key="3">
    <source>
        <dbReference type="SAM" id="Coils"/>
    </source>
</evidence>
<dbReference type="AlphaFoldDB" id="A0A1H4AMB5"/>
<evidence type="ECO:0000313" key="4">
    <source>
        <dbReference type="EMBL" id="SEA37050.1"/>
    </source>
</evidence>
<dbReference type="Proteomes" id="UP000182257">
    <property type="component" value="Unassembled WGS sequence"/>
</dbReference>
<dbReference type="InterPro" id="IPR035439">
    <property type="entry name" value="UPF0145_dom_sf"/>
</dbReference>
<evidence type="ECO:0000313" key="5">
    <source>
        <dbReference type="Proteomes" id="UP000182257"/>
    </source>
</evidence>
<dbReference type="SUPFAM" id="SSF117782">
    <property type="entry name" value="YbjQ-like"/>
    <property type="match status" value="1"/>
</dbReference>
<evidence type="ECO:0000256" key="1">
    <source>
        <dbReference type="ARBA" id="ARBA00010751"/>
    </source>
</evidence>
<dbReference type="PANTHER" id="PTHR34068">
    <property type="entry name" value="UPF0145 PROTEIN YBJQ"/>
    <property type="match status" value="1"/>
</dbReference>
<organism evidence="4 5">
    <name type="scientific">Xylanibacter ruminicola</name>
    <name type="common">Prevotella ruminicola</name>
    <dbReference type="NCBI Taxonomy" id="839"/>
    <lineage>
        <taxon>Bacteria</taxon>
        <taxon>Pseudomonadati</taxon>
        <taxon>Bacteroidota</taxon>
        <taxon>Bacteroidia</taxon>
        <taxon>Bacteroidales</taxon>
        <taxon>Prevotellaceae</taxon>
        <taxon>Xylanibacter</taxon>
    </lineage>
</organism>
<proteinExistence type="inferred from homology"/>
<name>A0A1H4AMB5_XYLRU</name>
<protein>
    <recommendedName>
        <fullName evidence="2">UPF0145 protein SAMN05216462_1286</fullName>
    </recommendedName>
</protein>
<dbReference type="Gene3D" id="3.30.110.70">
    <property type="entry name" value="Hypothetical protein apc22750. Chain B"/>
    <property type="match status" value="1"/>
</dbReference>
<dbReference type="PANTHER" id="PTHR34068:SF1">
    <property type="entry name" value="UPF0145 PROTEIN YBJQ"/>
    <property type="match status" value="1"/>
</dbReference>
<dbReference type="EMBL" id="FNRF01000002">
    <property type="protein sequence ID" value="SEA37050.1"/>
    <property type="molecule type" value="Genomic_DNA"/>
</dbReference>
<sequence>MIITSTNDIKGYKIIRYLGLINMNVVVGVNFFSDFFASITDVFGGYSTEYQSKLDKIYADAIRALEIKAIALRADAIIGVHFDFDEISGKGKQMFMVTAYGTAVMAEPIKEEIKKVERYEVYERLYNLSIFKDKGVITPEQYDEEKKSILFRFEEAINKELEDIKADNANKEVEIQAQLAYQEKKEKERIEFEKEREKRRLEEIARMSEKEQFALLRKEKEEDINKAIDVFTTNAPLLLVKIRELLENNIKDPKEELSKLTKSEIDCANYGDMGLKPTDNTAYCIGLFLVKERYADACKYYIDLVNDDDINEAISYINSVYDILSFKSQSAFVAMAKNLVELKVLGKEEDAICEFANYALCSQEIAKQVIDML</sequence>
<gene>
    <name evidence="4" type="ORF">SAMN05216462_1286</name>
</gene>
<evidence type="ECO:0000256" key="2">
    <source>
        <dbReference type="HAMAP-Rule" id="MF_00338"/>
    </source>
</evidence>
<keyword evidence="3" id="KW-0175">Coiled coil</keyword>
<dbReference type="HAMAP" id="MF_00338">
    <property type="entry name" value="UPF0145"/>
    <property type="match status" value="1"/>
</dbReference>
<reference evidence="4 5" key="1">
    <citation type="submission" date="2016-10" db="EMBL/GenBank/DDBJ databases">
        <authorList>
            <person name="de Groot N.N."/>
        </authorList>
    </citation>
    <scope>NUCLEOTIDE SEQUENCE [LARGE SCALE GENOMIC DNA]</scope>
    <source>
        <strain evidence="4 5">D31d</strain>
    </source>
</reference>
<dbReference type="Pfam" id="PF01906">
    <property type="entry name" value="YbjQ_1"/>
    <property type="match status" value="1"/>
</dbReference>
<dbReference type="InterPro" id="IPR002765">
    <property type="entry name" value="UPF0145_YbjQ-like"/>
</dbReference>
<comment type="similarity">
    <text evidence="1 2">Belongs to the UPF0145 family.</text>
</comment>
<accession>A0A1H4AMB5</accession>
<dbReference type="OrthoDB" id="9796448at2"/>
<feature type="coiled-coil region" evidence="3">
    <location>
        <begin position="154"/>
        <end position="207"/>
    </location>
</feature>